<evidence type="ECO:0000256" key="6">
    <source>
        <dbReference type="PROSITE-ProRule" id="PRU00023"/>
    </source>
</evidence>
<dbReference type="PROSITE" id="PS50865">
    <property type="entry name" value="ZF_MYND_2"/>
    <property type="match status" value="1"/>
</dbReference>
<evidence type="ECO:0000256" key="3">
    <source>
        <dbReference type="ARBA" id="ARBA00022771"/>
    </source>
</evidence>
<keyword evidence="2" id="KW-0677">Repeat</keyword>
<dbReference type="PROSITE" id="PS50088">
    <property type="entry name" value="ANK_REPEAT"/>
    <property type="match status" value="2"/>
</dbReference>
<feature type="domain" description="MYND-type" evidence="9">
    <location>
        <begin position="237"/>
        <end position="278"/>
    </location>
</feature>
<dbReference type="Pfam" id="PF01753">
    <property type="entry name" value="zf-MYND"/>
    <property type="match status" value="1"/>
</dbReference>
<dbReference type="SMART" id="SM00248">
    <property type="entry name" value="ANK"/>
    <property type="match status" value="3"/>
</dbReference>
<dbReference type="InterPro" id="IPR036770">
    <property type="entry name" value="Ankyrin_rpt-contain_sf"/>
</dbReference>
<protein>
    <recommendedName>
        <fullName evidence="9">MYND-type domain-containing protein</fullName>
    </recommendedName>
</protein>
<sequence length="446" mass="48966">MSSPFYSGGLTVSPEMQAILSKPGLLTVEQGGQVLRDLYRDESENLDILQLSPFAIAVFIGHYEAVKLAIEDGSAPDLSTTETAFRTGYASLVILGSQRVERGPLGSCRHVETLEYLFSQGLPPDVEDIVGYTALHHAASSPYVCDELTRCLILYGANVNHRNRYGEIALLGAMQLNLISTINILMDNGADLDIPDADGWTARKHFMSCGPQVTAAITSWIRERSGEVAPPHSKKCCDTCSKPPAHGEPLKLCAQCRIARYCSQRCQKADWPKHKSHCTPFSATNSVTLIPHYKTYSWSVPAAEFTRTALGYPTRASAWSESRRRTSAMPPQFDCDDDDVDSESSGSSTSSSLRPKNIVVKVQIPFVPGESQQQSALEVGDLLVYNHKRDFACAIRRVDAPGAYDRLVDVVRKRGVGGAKAYLSAVLERKDRLVVKISEVLAEQPW</sequence>
<dbReference type="Proteomes" id="UP000815677">
    <property type="component" value="Unassembled WGS sequence"/>
</dbReference>
<feature type="compositionally biased region" description="Low complexity" evidence="8">
    <location>
        <begin position="343"/>
        <end position="352"/>
    </location>
</feature>
<keyword evidence="5 6" id="KW-0040">ANK repeat</keyword>
<evidence type="ECO:0000313" key="10">
    <source>
        <dbReference type="EMBL" id="GAT46584.1"/>
    </source>
</evidence>
<evidence type="ECO:0000256" key="4">
    <source>
        <dbReference type="ARBA" id="ARBA00022833"/>
    </source>
</evidence>
<dbReference type="InterPro" id="IPR002110">
    <property type="entry name" value="Ankyrin_rpt"/>
</dbReference>
<evidence type="ECO:0000256" key="1">
    <source>
        <dbReference type="ARBA" id="ARBA00022723"/>
    </source>
</evidence>
<feature type="region of interest" description="Disordered" evidence="8">
    <location>
        <begin position="320"/>
        <end position="352"/>
    </location>
</feature>
<keyword evidence="4" id="KW-0862">Zinc</keyword>
<evidence type="ECO:0000259" key="9">
    <source>
        <dbReference type="PROSITE" id="PS50865"/>
    </source>
</evidence>
<proteinExistence type="predicted"/>
<evidence type="ECO:0000256" key="2">
    <source>
        <dbReference type="ARBA" id="ARBA00022737"/>
    </source>
</evidence>
<evidence type="ECO:0000256" key="7">
    <source>
        <dbReference type="PROSITE-ProRule" id="PRU00134"/>
    </source>
</evidence>
<accession>A0ABQ0L801</accession>
<dbReference type="PANTHER" id="PTHR24171">
    <property type="entry name" value="ANKYRIN REPEAT DOMAIN-CONTAINING PROTEIN 39-RELATED"/>
    <property type="match status" value="1"/>
</dbReference>
<keyword evidence="3 7" id="KW-0863">Zinc-finger</keyword>
<dbReference type="SUPFAM" id="SSF144232">
    <property type="entry name" value="HIT/MYND zinc finger-like"/>
    <property type="match status" value="1"/>
</dbReference>
<keyword evidence="1" id="KW-0479">Metal-binding</keyword>
<dbReference type="EMBL" id="DF842602">
    <property type="protein sequence ID" value="GAT46584.1"/>
    <property type="molecule type" value="Genomic_DNA"/>
</dbReference>
<dbReference type="Gene3D" id="1.25.40.20">
    <property type="entry name" value="Ankyrin repeat-containing domain"/>
    <property type="match status" value="1"/>
</dbReference>
<dbReference type="Pfam" id="PF12796">
    <property type="entry name" value="Ank_2"/>
    <property type="match status" value="1"/>
</dbReference>
<name>A0ABQ0L801_MYCCL</name>
<dbReference type="InterPro" id="IPR002893">
    <property type="entry name" value="Znf_MYND"/>
</dbReference>
<feature type="repeat" description="ANK" evidence="6">
    <location>
        <begin position="130"/>
        <end position="164"/>
    </location>
</feature>
<dbReference type="Gene3D" id="6.10.140.2220">
    <property type="match status" value="1"/>
</dbReference>
<keyword evidence="11" id="KW-1185">Reference proteome</keyword>
<dbReference type="SUPFAM" id="SSF48403">
    <property type="entry name" value="Ankyrin repeat"/>
    <property type="match status" value="1"/>
</dbReference>
<evidence type="ECO:0000256" key="8">
    <source>
        <dbReference type="SAM" id="MobiDB-lite"/>
    </source>
</evidence>
<organism evidence="10 11">
    <name type="scientific">Mycena chlorophos</name>
    <name type="common">Agaric fungus</name>
    <name type="synonym">Agaricus chlorophos</name>
    <dbReference type="NCBI Taxonomy" id="658473"/>
    <lineage>
        <taxon>Eukaryota</taxon>
        <taxon>Fungi</taxon>
        <taxon>Dikarya</taxon>
        <taxon>Basidiomycota</taxon>
        <taxon>Agaricomycotina</taxon>
        <taxon>Agaricomycetes</taxon>
        <taxon>Agaricomycetidae</taxon>
        <taxon>Agaricales</taxon>
        <taxon>Marasmiineae</taxon>
        <taxon>Mycenaceae</taxon>
        <taxon>Mycena</taxon>
    </lineage>
</organism>
<evidence type="ECO:0000313" key="11">
    <source>
        <dbReference type="Proteomes" id="UP000815677"/>
    </source>
</evidence>
<gene>
    <name evidence="10" type="ORF">MCHLO_04092</name>
</gene>
<reference evidence="10" key="1">
    <citation type="submission" date="2014-09" db="EMBL/GenBank/DDBJ databases">
        <title>Genome sequence of the luminous mushroom Mycena chlorophos for searching fungal bioluminescence genes.</title>
        <authorList>
            <person name="Tanaka Y."/>
            <person name="Kasuga D."/>
            <person name="Oba Y."/>
            <person name="Hase S."/>
            <person name="Sato K."/>
            <person name="Oba Y."/>
            <person name="Sakakibara Y."/>
        </authorList>
    </citation>
    <scope>NUCLEOTIDE SEQUENCE</scope>
</reference>
<feature type="repeat" description="ANK" evidence="6">
    <location>
        <begin position="165"/>
        <end position="197"/>
    </location>
</feature>
<evidence type="ECO:0000256" key="5">
    <source>
        <dbReference type="ARBA" id="ARBA00023043"/>
    </source>
</evidence>